<name>A0A1I4HAV5_9RHOB</name>
<evidence type="ECO:0000313" key="1">
    <source>
        <dbReference type="EMBL" id="SFL38737.1"/>
    </source>
</evidence>
<dbReference type="Proteomes" id="UP000199550">
    <property type="component" value="Unassembled WGS sequence"/>
</dbReference>
<organism evidence="1 2">
    <name type="scientific">Loktanella salsilacus</name>
    <dbReference type="NCBI Taxonomy" id="195913"/>
    <lineage>
        <taxon>Bacteria</taxon>
        <taxon>Pseudomonadati</taxon>
        <taxon>Pseudomonadota</taxon>
        <taxon>Alphaproteobacteria</taxon>
        <taxon>Rhodobacterales</taxon>
        <taxon>Roseobacteraceae</taxon>
        <taxon>Loktanella</taxon>
    </lineage>
</organism>
<reference evidence="1 2" key="1">
    <citation type="submission" date="2016-10" db="EMBL/GenBank/DDBJ databases">
        <authorList>
            <person name="de Groot N.N."/>
        </authorList>
    </citation>
    <scope>NUCLEOTIDE SEQUENCE [LARGE SCALE GENOMIC DNA]</scope>
    <source>
        <strain evidence="1 2">DSM 16199</strain>
    </source>
</reference>
<evidence type="ECO:0000313" key="2">
    <source>
        <dbReference type="Proteomes" id="UP000199550"/>
    </source>
</evidence>
<protein>
    <submittedName>
        <fullName evidence="1">Uncharacterized protein</fullName>
    </submittedName>
</protein>
<sequence>MPTMAIIYSYVRCLDCCRDALVCSLHDVYTSVSAGAGRLQVKLHNPSHILLTHRYGTSVRIMA</sequence>
<dbReference type="EMBL" id="FOTF01000016">
    <property type="protein sequence ID" value="SFL38737.1"/>
    <property type="molecule type" value="Genomic_DNA"/>
</dbReference>
<gene>
    <name evidence="1" type="ORF">SAMN04488004_11680</name>
</gene>
<accession>A0A1I4HAV5</accession>
<proteinExistence type="predicted"/>
<keyword evidence="2" id="KW-1185">Reference proteome</keyword>
<dbReference type="AlphaFoldDB" id="A0A1I4HAV5"/>